<dbReference type="InterPro" id="IPR022346">
    <property type="entry name" value="T2SS_GspH"/>
</dbReference>
<keyword evidence="6" id="KW-1133">Transmembrane helix</keyword>
<dbReference type="InterPro" id="IPR045584">
    <property type="entry name" value="Pilin-like"/>
</dbReference>
<evidence type="ECO:0000313" key="9">
    <source>
        <dbReference type="EMBL" id="TMJ11884.1"/>
    </source>
</evidence>
<keyword evidence="5" id="KW-0812">Transmembrane</keyword>
<dbReference type="GO" id="GO:0015628">
    <property type="term" value="P:protein secretion by the type II secretion system"/>
    <property type="evidence" value="ECO:0007669"/>
    <property type="project" value="InterPro"/>
</dbReference>
<organism evidence="9 10">
    <name type="scientific">Candidatus Segetimicrobium genomatis</name>
    <dbReference type="NCBI Taxonomy" id="2569760"/>
    <lineage>
        <taxon>Bacteria</taxon>
        <taxon>Bacillati</taxon>
        <taxon>Candidatus Sysuimicrobiota</taxon>
        <taxon>Candidatus Sysuimicrobiia</taxon>
        <taxon>Candidatus Sysuimicrobiales</taxon>
        <taxon>Candidatus Segetimicrobiaceae</taxon>
        <taxon>Candidatus Segetimicrobium</taxon>
    </lineage>
</organism>
<dbReference type="Proteomes" id="UP000320393">
    <property type="component" value="Unassembled WGS sequence"/>
</dbReference>
<evidence type="ECO:0000256" key="7">
    <source>
        <dbReference type="ARBA" id="ARBA00023136"/>
    </source>
</evidence>
<evidence type="ECO:0000256" key="5">
    <source>
        <dbReference type="ARBA" id="ARBA00022692"/>
    </source>
</evidence>
<evidence type="ECO:0000256" key="6">
    <source>
        <dbReference type="ARBA" id="ARBA00022989"/>
    </source>
</evidence>
<dbReference type="Pfam" id="PF12019">
    <property type="entry name" value="GspH"/>
    <property type="match status" value="1"/>
</dbReference>
<keyword evidence="7" id="KW-0472">Membrane</keyword>
<keyword evidence="3" id="KW-0488">Methylation</keyword>
<comment type="subcellular location">
    <subcellularLocation>
        <location evidence="1">Cell inner membrane</location>
        <topology evidence="1">Single-pass membrane protein</topology>
    </subcellularLocation>
</comment>
<evidence type="ECO:0000259" key="8">
    <source>
        <dbReference type="Pfam" id="PF12019"/>
    </source>
</evidence>
<dbReference type="EMBL" id="VBAM01000205">
    <property type="protein sequence ID" value="TMJ11884.1"/>
    <property type="molecule type" value="Genomic_DNA"/>
</dbReference>
<evidence type="ECO:0000313" key="10">
    <source>
        <dbReference type="Proteomes" id="UP000320393"/>
    </source>
</evidence>
<evidence type="ECO:0000256" key="3">
    <source>
        <dbReference type="ARBA" id="ARBA00022481"/>
    </source>
</evidence>
<comment type="caution">
    <text evidence="9">The sequence shown here is derived from an EMBL/GenBank/DDBJ whole genome shotgun (WGS) entry which is preliminary data.</text>
</comment>
<dbReference type="SUPFAM" id="SSF54523">
    <property type="entry name" value="Pili subunits"/>
    <property type="match status" value="1"/>
</dbReference>
<keyword evidence="4" id="KW-0997">Cell inner membrane</keyword>
<protein>
    <recommendedName>
        <fullName evidence="8">General secretion pathway GspH domain-containing protein</fullName>
    </recommendedName>
</protein>
<dbReference type="AlphaFoldDB" id="A0A537LV49"/>
<sequence length="147" mass="14508">MTRSSARGGSLAEVLVVMVLLGVLVLTAFPQLMVPGQIPAGLAARGVAADLSLARGLAIASRGNYLVTFTPAAGPYTSYTVTPQGGTAGPDFPKTVRAGVTVTGTQQVTFTPNGAASPSATLTFIGGGATAQVSVTAATGFVQVTGP</sequence>
<dbReference type="GO" id="GO:0015627">
    <property type="term" value="C:type II protein secretion system complex"/>
    <property type="evidence" value="ECO:0007669"/>
    <property type="project" value="InterPro"/>
</dbReference>
<evidence type="ECO:0000256" key="1">
    <source>
        <dbReference type="ARBA" id="ARBA00004377"/>
    </source>
</evidence>
<keyword evidence="2" id="KW-1003">Cell membrane</keyword>
<reference evidence="9 10" key="1">
    <citation type="journal article" date="2019" name="Nat. Microbiol.">
        <title>Mediterranean grassland soil C-N compound turnover is dependent on rainfall and depth, and is mediated by genomically divergent microorganisms.</title>
        <authorList>
            <person name="Diamond S."/>
            <person name="Andeer P.F."/>
            <person name="Li Z."/>
            <person name="Crits-Christoph A."/>
            <person name="Burstein D."/>
            <person name="Anantharaman K."/>
            <person name="Lane K.R."/>
            <person name="Thomas B.C."/>
            <person name="Pan C."/>
            <person name="Northen T.R."/>
            <person name="Banfield J.F."/>
        </authorList>
    </citation>
    <scope>NUCLEOTIDE SEQUENCE [LARGE SCALE GENOMIC DNA]</scope>
    <source>
        <strain evidence="9">NP_5</strain>
    </source>
</reference>
<accession>A0A537LV49</accession>
<dbReference type="GO" id="GO:0005886">
    <property type="term" value="C:plasma membrane"/>
    <property type="evidence" value="ECO:0007669"/>
    <property type="project" value="UniProtKB-SubCell"/>
</dbReference>
<gene>
    <name evidence="9" type="ORF">E6H02_06455</name>
</gene>
<evidence type="ECO:0000256" key="4">
    <source>
        <dbReference type="ARBA" id="ARBA00022519"/>
    </source>
</evidence>
<feature type="domain" description="General secretion pathway GspH" evidence="8">
    <location>
        <begin position="43"/>
        <end position="137"/>
    </location>
</feature>
<name>A0A537LV49_9BACT</name>
<evidence type="ECO:0000256" key="2">
    <source>
        <dbReference type="ARBA" id="ARBA00022475"/>
    </source>
</evidence>
<proteinExistence type="predicted"/>